<evidence type="ECO:0000256" key="5">
    <source>
        <dbReference type="SAM" id="SignalP"/>
    </source>
</evidence>
<evidence type="ECO:0000259" key="6">
    <source>
        <dbReference type="PROSITE" id="PS50983"/>
    </source>
</evidence>
<dbReference type="Pfam" id="PF01497">
    <property type="entry name" value="Peripla_BP_2"/>
    <property type="match status" value="1"/>
</dbReference>
<evidence type="ECO:0000313" key="8">
    <source>
        <dbReference type="Proteomes" id="UP000189735"/>
    </source>
</evidence>
<feature type="signal peptide" evidence="5">
    <location>
        <begin position="1"/>
        <end position="25"/>
    </location>
</feature>
<dbReference type="PANTHER" id="PTHR30532">
    <property type="entry name" value="IRON III DICITRATE-BINDING PERIPLASMIC PROTEIN"/>
    <property type="match status" value="1"/>
</dbReference>
<dbReference type="PANTHER" id="PTHR30532:SF1">
    <property type="entry name" value="IRON(3+)-HYDROXAMATE-BINDING PROTEIN FHUD"/>
    <property type="match status" value="1"/>
</dbReference>
<dbReference type="InterPro" id="IPR002491">
    <property type="entry name" value="ABC_transptr_periplasmic_BD"/>
</dbReference>
<dbReference type="AlphaFoldDB" id="A0A1T4Y9G0"/>
<comment type="similarity">
    <text evidence="2">Belongs to the bacterial solute-binding protein 8 family.</text>
</comment>
<reference evidence="8" key="1">
    <citation type="submission" date="2017-02" db="EMBL/GenBank/DDBJ databases">
        <authorList>
            <person name="Varghese N."/>
            <person name="Submissions S."/>
        </authorList>
    </citation>
    <scope>NUCLEOTIDE SEQUENCE [LARGE SCALE GENOMIC DNA]</scope>
    <source>
        <strain evidence="8">VKM Ac-2052</strain>
    </source>
</reference>
<evidence type="ECO:0000256" key="2">
    <source>
        <dbReference type="ARBA" id="ARBA00008814"/>
    </source>
</evidence>
<dbReference type="Gene3D" id="3.40.50.1980">
    <property type="entry name" value="Nitrogenase molybdenum iron protein domain"/>
    <property type="match status" value="2"/>
</dbReference>
<dbReference type="RefSeq" id="WP_176141293.1">
    <property type="nucleotide sequence ID" value="NZ_FUYG01000006.1"/>
</dbReference>
<comment type="subcellular location">
    <subcellularLocation>
        <location evidence="1">Cell envelope</location>
    </subcellularLocation>
</comment>
<keyword evidence="4 5" id="KW-0732">Signal</keyword>
<dbReference type="Proteomes" id="UP000189735">
    <property type="component" value="Unassembled WGS sequence"/>
</dbReference>
<proteinExistence type="inferred from homology"/>
<dbReference type="GO" id="GO:1901678">
    <property type="term" value="P:iron coordination entity transport"/>
    <property type="evidence" value="ECO:0007669"/>
    <property type="project" value="UniProtKB-ARBA"/>
</dbReference>
<name>A0A1T4Y9G0_9MICO</name>
<dbReference type="InterPro" id="IPR051313">
    <property type="entry name" value="Bact_iron-sidero_bind"/>
</dbReference>
<dbReference type="PROSITE" id="PS50983">
    <property type="entry name" value="FE_B12_PBP"/>
    <property type="match status" value="1"/>
</dbReference>
<evidence type="ECO:0000256" key="3">
    <source>
        <dbReference type="ARBA" id="ARBA00022448"/>
    </source>
</evidence>
<feature type="chain" id="PRO_5039683157" evidence="5">
    <location>
        <begin position="26"/>
        <end position="309"/>
    </location>
</feature>
<accession>A0A1T4Y9G0</accession>
<dbReference type="SUPFAM" id="SSF53807">
    <property type="entry name" value="Helical backbone' metal receptor"/>
    <property type="match status" value="1"/>
</dbReference>
<evidence type="ECO:0000313" key="7">
    <source>
        <dbReference type="EMBL" id="SKA98442.1"/>
    </source>
</evidence>
<keyword evidence="3" id="KW-0813">Transport</keyword>
<evidence type="ECO:0000256" key="1">
    <source>
        <dbReference type="ARBA" id="ARBA00004196"/>
    </source>
</evidence>
<evidence type="ECO:0000256" key="4">
    <source>
        <dbReference type="ARBA" id="ARBA00022729"/>
    </source>
</evidence>
<organism evidence="7 8">
    <name type="scientific">Agreia bicolorata</name>
    <dbReference type="NCBI Taxonomy" id="110935"/>
    <lineage>
        <taxon>Bacteria</taxon>
        <taxon>Bacillati</taxon>
        <taxon>Actinomycetota</taxon>
        <taxon>Actinomycetes</taxon>
        <taxon>Micrococcales</taxon>
        <taxon>Microbacteriaceae</taxon>
        <taxon>Agreia</taxon>
    </lineage>
</organism>
<feature type="domain" description="Fe/B12 periplasmic-binding" evidence="6">
    <location>
        <begin position="57"/>
        <end position="309"/>
    </location>
</feature>
<dbReference type="EMBL" id="FUYG01000006">
    <property type="protein sequence ID" value="SKA98442.1"/>
    <property type="molecule type" value="Genomic_DNA"/>
</dbReference>
<sequence length="309" mass="32699">MTSRRLARTVTALGTVALLALTGCAATNADTEPAASVQTRTVEHYFGETEIGSTARVAVLDGDRTLEAVVALGVQPVAAVKPPLTGDYSSVVRERLDKEPTDIGAAEGEVNYEALLASEPDLIIMNAQAESDREVYDQASAIAPTIAIEYTAAGWKDVLTKLGHVFDRSDAAADLIAAYDEKAATTRDALDVAGTTTSVVRVRADSVRYMTQEGSFPWTVLKDLGYTAPKAQELGDDEVQTVTVSLENIDILAADRIVLLTDAGTEDAAATLLDGPVFANAHVKSLPSSEFLFGNVLTAQHMLDELASL</sequence>
<gene>
    <name evidence="7" type="ORF">SAMN06295879_2598</name>
</gene>
<protein>
    <submittedName>
        <fullName evidence="7">Iron complex transport system substrate-binding protein</fullName>
    </submittedName>
</protein>
<dbReference type="PROSITE" id="PS51257">
    <property type="entry name" value="PROKAR_LIPOPROTEIN"/>
    <property type="match status" value="1"/>
</dbReference>
<dbReference type="GO" id="GO:0030288">
    <property type="term" value="C:outer membrane-bounded periplasmic space"/>
    <property type="evidence" value="ECO:0007669"/>
    <property type="project" value="TreeGrafter"/>
</dbReference>